<comment type="caution">
    <text evidence="6">The sequence shown here is derived from an EMBL/GenBank/DDBJ whole genome shotgun (WGS) entry which is preliminary data.</text>
</comment>
<evidence type="ECO:0000256" key="3">
    <source>
        <dbReference type="ARBA" id="ARBA00022833"/>
    </source>
</evidence>
<protein>
    <recommendedName>
        <fullName evidence="5">RING-type domain-containing protein</fullName>
    </recommendedName>
</protein>
<evidence type="ECO:0000259" key="5">
    <source>
        <dbReference type="PROSITE" id="PS50089"/>
    </source>
</evidence>
<dbReference type="GO" id="GO:0008270">
    <property type="term" value="F:zinc ion binding"/>
    <property type="evidence" value="ECO:0007669"/>
    <property type="project" value="UniProtKB-KW"/>
</dbReference>
<accession>A0AA42AY02</accession>
<dbReference type="EMBL" id="JAJJMA010254310">
    <property type="protein sequence ID" value="MCL7044114.1"/>
    <property type="molecule type" value="Genomic_DNA"/>
</dbReference>
<name>A0AA42AY02_PAPNU</name>
<dbReference type="AlphaFoldDB" id="A0AA42AY02"/>
<dbReference type="InterPro" id="IPR013083">
    <property type="entry name" value="Znf_RING/FYVE/PHD"/>
</dbReference>
<keyword evidence="7" id="KW-1185">Reference proteome</keyword>
<dbReference type="PROSITE" id="PS50089">
    <property type="entry name" value="ZF_RING_2"/>
    <property type="match status" value="1"/>
</dbReference>
<dbReference type="GO" id="GO:0016567">
    <property type="term" value="P:protein ubiquitination"/>
    <property type="evidence" value="ECO:0007669"/>
    <property type="project" value="TreeGrafter"/>
</dbReference>
<evidence type="ECO:0000256" key="1">
    <source>
        <dbReference type="ARBA" id="ARBA00022723"/>
    </source>
</evidence>
<gene>
    <name evidence="6" type="ORF">MKW94_030640</name>
</gene>
<dbReference type="PANTHER" id="PTHR45969">
    <property type="entry name" value="RING ZINC FINGER PROTEIN-RELATED"/>
    <property type="match status" value="1"/>
</dbReference>
<sequence>MKYSGCYPCMDYKDPIQLMPDRRLANPSMGTKVFIEVQVREKRVYRTRSGFLLNHLHVSSQSHVEPPSGFLLNWRCFQIDFDDLLAKDVFRHCCDAKALSTMSISSNKHTAAKFLKFFKGRVSSFCNKSAADLIETKPKFVVIVAHISTVCVYDLGDDREAENSLEVCGKSCIRAENPYGATLLAKGAYLFSPAHGSIVYSNTSTFYHRQTCAVCLDEILAGTHDVIIVRCDHAFHSKCLLPWFNKVGTCPVCRRSMRVYITRKLPLVAHSGPLPP</sequence>
<keyword evidence="1" id="KW-0479">Metal-binding</keyword>
<dbReference type="GO" id="GO:0061630">
    <property type="term" value="F:ubiquitin protein ligase activity"/>
    <property type="evidence" value="ECO:0007669"/>
    <property type="project" value="TreeGrafter"/>
</dbReference>
<dbReference type="InterPro" id="IPR001841">
    <property type="entry name" value="Znf_RING"/>
</dbReference>
<organism evidence="6 7">
    <name type="scientific">Papaver nudicaule</name>
    <name type="common">Iceland poppy</name>
    <dbReference type="NCBI Taxonomy" id="74823"/>
    <lineage>
        <taxon>Eukaryota</taxon>
        <taxon>Viridiplantae</taxon>
        <taxon>Streptophyta</taxon>
        <taxon>Embryophyta</taxon>
        <taxon>Tracheophyta</taxon>
        <taxon>Spermatophyta</taxon>
        <taxon>Magnoliopsida</taxon>
        <taxon>Ranunculales</taxon>
        <taxon>Papaveraceae</taxon>
        <taxon>Papaveroideae</taxon>
        <taxon>Papaver</taxon>
    </lineage>
</organism>
<evidence type="ECO:0000313" key="6">
    <source>
        <dbReference type="EMBL" id="MCL7044114.1"/>
    </source>
</evidence>
<feature type="domain" description="RING-type" evidence="5">
    <location>
        <begin position="212"/>
        <end position="254"/>
    </location>
</feature>
<evidence type="ECO:0000313" key="7">
    <source>
        <dbReference type="Proteomes" id="UP001177140"/>
    </source>
</evidence>
<keyword evidence="3" id="KW-0862">Zinc</keyword>
<evidence type="ECO:0000256" key="2">
    <source>
        <dbReference type="ARBA" id="ARBA00022771"/>
    </source>
</evidence>
<keyword evidence="2 4" id="KW-0863">Zinc-finger</keyword>
<dbReference type="Proteomes" id="UP001177140">
    <property type="component" value="Unassembled WGS sequence"/>
</dbReference>
<dbReference type="Gene3D" id="3.30.40.10">
    <property type="entry name" value="Zinc/RING finger domain, C3HC4 (zinc finger)"/>
    <property type="match status" value="1"/>
</dbReference>
<dbReference type="Pfam" id="PF13639">
    <property type="entry name" value="zf-RING_2"/>
    <property type="match status" value="1"/>
</dbReference>
<dbReference type="SMART" id="SM00184">
    <property type="entry name" value="RING"/>
    <property type="match status" value="1"/>
</dbReference>
<reference evidence="6" key="1">
    <citation type="submission" date="2022-03" db="EMBL/GenBank/DDBJ databases">
        <title>A functionally conserved STORR gene fusion in Papaver species that diverged 16.8 million years ago.</title>
        <authorList>
            <person name="Catania T."/>
        </authorList>
    </citation>
    <scope>NUCLEOTIDE SEQUENCE</scope>
    <source>
        <strain evidence="6">S-191538</strain>
    </source>
</reference>
<dbReference type="PANTHER" id="PTHR45969:SF69">
    <property type="entry name" value="FINGER DOMAIN PROTEIN, PUTATIVE (AFU_ORTHOLOGUE AFUA_3G12190)-RELATED"/>
    <property type="match status" value="1"/>
</dbReference>
<proteinExistence type="predicted"/>
<evidence type="ECO:0000256" key="4">
    <source>
        <dbReference type="PROSITE-ProRule" id="PRU00175"/>
    </source>
</evidence>
<dbReference type="SUPFAM" id="SSF57850">
    <property type="entry name" value="RING/U-box"/>
    <property type="match status" value="1"/>
</dbReference>